<evidence type="ECO:0000313" key="3">
    <source>
        <dbReference type="Proteomes" id="UP001224682"/>
    </source>
</evidence>
<sequence>MIGGADPWYGLGAIDEWHQSLLLLIDVLIWRGTSMSKCEGKRAPSAAANARTVLGQIRQMLREETVLEREELRARLRAMRKISECGFGGRRVYLLIHYLRRRGEIVTTPTHIVAADQLIPARPRRRGKPAAGNGPRCRRRRLAAKRERAIQRRQAGGRSRAAA</sequence>
<evidence type="ECO:0000256" key="1">
    <source>
        <dbReference type="SAM" id="MobiDB-lite"/>
    </source>
</evidence>
<dbReference type="RefSeq" id="WP_307017675.1">
    <property type="nucleotide sequence ID" value="NZ_JAUSUI010000001.1"/>
</dbReference>
<name>A0ABU0B7L3_9HYPH</name>
<proteinExistence type="predicted"/>
<comment type="caution">
    <text evidence="2">The sequence shown here is derived from an EMBL/GenBank/DDBJ whole genome shotgun (WGS) entry which is preliminary data.</text>
</comment>
<dbReference type="EMBL" id="JAUSUI010000001">
    <property type="protein sequence ID" value="MDQ0301375.1"/>
    <property type="molecule type" value="Genomic_DNA"/>
</dbReference>
<accession>A0ABU0B7L3</accession>
<gene>
    <name evidence="2" type="ORF">J2S75_000386</name>
</gene>
<organism evidence="2 3">
    <name type="scientific">Ancylobacter polymorphus</name>
    <dbReference type="NCBI Taxonomy" id="223390"/>
    <lineage>
        <taxon>Bacteria</taxon>
        <taxon>Pseudomonadati</taxon>
        <taxon>Pseudomonadota</taxon>
        <taxon>Alphaproteobacteria</taxon>
        <taxon>Hyphomicrobiales</taxon>
        <taxon>Xanthobacteraceae</taxon>
        <taxon>Ancylobacter</taxon>
    </lineage>
</organism>
<evidence type="ECO:0000313" key="2">
    <source>
        <dbReference type="EMBL" id="MDQ0301375.1"/>
    </source>
</evidence>
<protein>
    <recommendedName>
        <fullName evidence="4">HTH-like domain-containing protein</fullName>
    </recommendedName>
</protein>
<dbReference type="Proteomes" id="UP001224682">
    <property type="component" value="Unassembled WGS sequence"/>
</dbReference>
<reference evidence="2 3" key="1">
    <citation type="submission" date="2023-07" db="EMBL/GenBank/DDBJ databases">
        <title>Genomic Encyclopedia of Type Strains, Phase IV (KMG-IV): sequencing the most valuable type-strain genomes for metagenomic binning, comparative biology and taxonomic classification.</title>
        <authorList>
            <person name="Goeker M."/>
        </authorList>
    </citation>
    <scope>NUCLEOTIDE SEQUENCE [LARGE SCALE GENOMIC DNA]</scope>
    <source>
        <strain evidence="2 3">DSM 2457</strain>
    </source>
</reference>
<evidence type="ECO:0008006" key="4">
    <source>
        <dbReference type="Google" id="ProtNLM"/>
    </source>
</evidence>
<feature type="compositionally biased region" description="Low complexity" evidence="1">
    <location>
        <begin position="152"/>
        <end position="163"/>
    </location>
</feature>
<feature type="region of interest" description="Disordered" evidence="1">
    <location>
        <begin position="123"/>
        <end position="163"/>
    </location>
</feature>
<keyword evidence="3" id="KW-1185">Reference proteome</keyword>